<dbReference type="PATRIC" id="fig|400772.4.peg.2726"/>
<evidence type="ECO:0000313" key="1">
    <source>
        <dbReference type="EMBL" id="HAN24892.1"/>
    </source>
</evidence>
<dbReference type="EMBL" id="DMNG01000169">
    <property type="protein sequence ID" value="HAN24892.1"/>
    <property type="molecule type" value="Genomic_DNA"/>
</dbReference>
<reference evidence="1 5" key="2">
    <citation type="journal article" date="2018" name="Nat. Biotechnol.">
        <title>A standardized bacterial taxonomy based on genome phylogeny substantially revises the tree of life.</title>
        <authorList>
            <person name="Parks D.H."/>
            <person name="Chuvochina M."/>
            <person name="Waite D.W."/>
            <person name="Rinke C."/>
            <person name="Skarshewski A."/>
            <person name="Chaumeil P.A."/>
            <person name="Hugenholtz P."/>
        </authorList>
    </citation>
    <scope>NUCLEOTIDE SEQUENCE [LARGE SCALE GENOMIC DNA]</scope>
    <source>
        <strain evidence="1">UBA9152</strain>
    </source>
</reference>
<dbReference type="AlphaFoldDB" id="A0A0F0LQX8"/>
<evidence type="ECO:0000313" key="4">
    <source>
        <dbReference type="Proteomes" id="UP000033451"/>
    </source>
</evidence>
<dbReference type="EMBL" id="JYIY01000080">
    <property type="protein sequence ID" value="KJL34821.1"/>
    <property type="molecule type" value="Genomic_DNA"/>
</dbReference>
<name>A0A0F0LQX8_9MICO</name>
<dbReference type="STRING" id="400772.RR49_02709"/>
<accession>A0A0F0LQX8</accession>
<evidence type="ECO:0000313" key="5">
    <source>
        <dbReference type="Proteomes" id="UP000257479"/>
    </source>
</evidence>
<proteinExistence type="predicted"/>
<keyword evidence="4" id="KW-1185">Reference proteome</keyword>
<evidence type="ECO:0000313" key="3">
    <source>
        <dbReference type="EMBL" id="KJL35094.1"/>
    </source>
</evidence>
<dbReference type="Proteomes" id="UP000033451">
    <property type="component" value="Unassembled WGS sequence"/>
</dbReference>
<reference evidence="3 4" key="1">
    <citation type="submission" date="2015-02" db="EMBL/GenBank/DDBJ databases">
        <title>Draft genome sequences of ten Microbacterium spp. with emphasis on heavy metal contaminated environments.</title>
        <authorList>
            <person name="Corretto E."/>
        </authorList>
    </citation>
    <scope>NUCLEOTIDE SEQUENCE [LARGE SCALE GENOMIC DNA]</scope>
    <source>
        <strain evidence="3 4">DSM 18659</strain>
    </source>
</reference>
<dbReference type="Proteomes" id="UP000257479">
    <property type="component" value="Unassembled WGS sequence"/>
</dbReference>
<sequence length="98" mass="10134">MSHFSRQLLAVVQNVRGVSEVYPAIPTTRRAWQRLVGREGESLVHVLETAGVAQITVNIGVGAGYSASAVAAAVASAVRDAAPPGARVKVRVSRVSGA</sequence>
<evidence type="ECO:0000313" key="2">
    <source>
        <dbReference type="EMBL" id="KJL34821.1"/>
    </source>
</evidence>
<gene>
    <name evidence="1" type="ORF">DCP95_10025</name>
    <name evidence="2" type="ORF">RR49_02709</name>
    <name evidence="3" type="ORF">RR49_02992</name>
</gene>
<protein>
    <submittedName>
        <fullName evidence="3">Uncharacterized protein</fullName>
    </submittedName>
</protein>
<dbReference type="EMBL" id="JYIY01000080">
    <property type="protein sequence ID" value="KJL35094.1"/>
    <property type="molecule type" value="Genomic_DNA"/>
</dbReference>
<comment type="caution">
    <text evidence="3">The sequence shown here is derived from an EMBL/GenBank/DDBJ whole genome shotgun (WGS) entry which is preliminary data.</text>
</comment>
<organism evidence="3 4">
    <name type="scientific">Microbacterium ginsengisoli</name>
    <dbReference type="NCBI Taxonomy" id="400772"/>
    <lineage>
        <taxon>Bacteria</taxon>
        <taxon>Bacillati</taxon>
        <taxon>Actinomycetota</taxon>
        <taxon>Actinomycetes</taxon>
        <taxon>Micrococcales</taxon>
        <taxon>Microbacteriaceae</taxon>
        <taxon>Microbacterium</taxon>
    </lineage>
</organism>